<dbReference type="RefSeq" id="WP_160485585.1">
    <property type="nucleotide sequence ID" value="NZ_WUBR01000002.1"/>
</dbReference>
<reference evidence="8 9" key="1">
    <citation type="submission" date="2019-12" db="EMBL/GenBank/DDBJ databases">
        <authorList>
            <person name="Lee S.D."/>
        </authorList>
    </citation>
    <scope>NUCLEOTIDE SEQUENCE [LARGE SCALE GENOMIC DNA]</scope>
    <source>
        <strain evidence="8 9">GH3-10</strain>
    </source>
</reference>
<dbReference type="SUPFAM" id="SSF63867">
    <property type="entry name" value="MoeA C-terminal domain-like"/>
    <property type="match status" value="1"/>
</dbReference>
<evidence type="ECO:0000256" key="5">
    <source>
        <dbReference type="ARBA" id="ARBA00047317"/>
    </source>
</evidence>
<dbReference type="CDD" id="cd00887">
    <property type="entry name" value="MoeA"/>
    <property type="match status" value="1"/>
</dbReference>
<evidence type="ECO:0000256" key="4">
    <source>
        <dbReference type="ARBA" id="ARBA00023150"/>
    </source>
</evidence>
<proteinExistence type="inferred from homology"/>
<dbReference type="GO" id="GO:0046872">
    <property type="term" value="F:metal ion binding"/>
    <property type="evidence" value="ECO:0007669"/>
    <property type="project" value="UniProtKB-UniRule"/>
</dbReference>
<reference evidence="8 9" key="2">
    <citation type="submission" date="2020-02" db="EMBL/GenBank/DDBJ databases">
        <title>Erythrobacter dongmakensis sp. nov., isolated from a tidal mudflat.</title>
        <authorList>
            <person name="Kim I.S."/>
        </authorList>
    </citation>
    <scope>NUCLEOTIDE SEQUENCE [LARGE SCALE GENOMIC DNA]</scope>
    <source>
        <strain evidence="8 9">GH3-10</strain>
    </source>
</reference>
<dbReference type="PANTHER" id="PTHR10192:SF5">
    <property type="entry name" value="GEPHYRIN"/>
    <property type="match status" value="1"/>
</dbReference>
<dbReference type="Pfam" id="PF00994">
    <property type="entry name" value="MoCF_biosynth"/>
    <property type="match status" value="1"/>
</dbReference>
<dbReference type="UniPathway" id="UPA00344"/>
<dbReference type="Gene3D" id="2.170.190.11">
    <property type="entry name" value="Molybdopterin biosynthesis moea protein, domain 3"/>
    <property type="match status" value="1"/>
</dbReference>
<dbReference type="Gene3D" id="2.40.340.10">
    <property type="entry name" value="MoeA, C-terminal, domain IV"/>
    <property type="match status" value="1"/>
</dbReference>
<accession>A0A844XDM2</accession>
<dbReference type="InterPro" id="IPR005111">
    <property type="entry name" value="MoeA_C_domain_IV"/>
</dbReference>
<comment type="similarity">
    <text evidence="3 6">Belongs to the MoeA family.</text>
</comment>
<dbReference type="GO" id="GO:0061599">
    <property type="term" value="F:molybdopterin molybdotransferase activity"/>
    <property type="evidence" value="ECO:0007669"/>
    <property type="project" value="UniProtKB-UniRule"/>
</dbReference>
<keyword evidence="4 6" id="KW-0501">Molybdenum cofactor biosynthesis</keyword>
<evidence type="ECO:0000313" key="9">
    <source>
        <dbReference type="Proteomes" id="UP000461409"/>
    </source>
</evidence>
<comment type="caution">
    <text evidence="8">The sequence shown here is derived from an EMBL/GenBank/DDBJ whole genome shotgun (WGS) entry which is preliminary data.</text>
</comment>
<dbReference type="PROSITE" id="PS01079">
    <property type="entry name" value="MOCF_BIOSYNTHESIS_2"/>
    <property type="match status" value="1"/>
</dbReference>
<dbReference type="InterPro" id="IPR005110">
    <property type="entry name" value="MoeA_linker/N"/>
</dbReference>
<dbReference type="Gene3D" id="3.90.105.10">
    <property type="entry name" value="Molybdopterin biosynthesis moea protein, domain 2"/>
    <property type="match status" value="1"/>
</dbReference>
<protein>
    <recommendedName>
        <fullName evidence="6">Molybdopterin molybdenumtransferase</fullName>
        <ecNumber evidence="6">2.10.1.1</ecNumber>
    </recommendedName>
</protein>
<dbReference type="PANTHER" id="PTHR10192">
    <property type="entry name" value="MOLYBDOPTERIN BIOSYNTHESIS PROTEIN"/>
    <property type="match status" value="1"/>
</dbReference>
<dbReference type="Proteomes" id="UP000461409">
    <property type="component" value="Unassembled WGS sequence"/>
</dbReference>
<dbReference type="InterPro" id="IPR008284">
    <property type="entry name" value="MoCF_biosynth_CS"/>
</dbReference>
<dbReference type="InterPro" id="IPR038987">
    <property type="entry name" value="MoeA-like"/>
</dbReference>
<feature type="domain" description="MoaB/Mog" evidence="7">
    <location>
        <begin position="178"/>
        <end position="315"/>
    </location>
</feature>
<evidence type="ECO:0000256" key="3">
    <source>
        <dbReference type="ARBA" id="ARBA00010763"/>
    </source>
</evidence>
<evidence type="ECO:0000313" key="8">
    <source>
        <dbReference type="EMBL" id="MWV27930.1"/>
    </source>
</evidence>
<evidence type="ECO:0000256" key="1">
    <source>
        <dbReference type="ARBA" id="ARBA00002901"/>
    </source>
</evidence>
<dbReference type="InterPro" id="IPR036135">
    <property type="entry name" value="MoeA_linker/N_sf"/>
</dbReference>
<evidence type="ECO:0000259" key="7">
    <source>
        <dbReference type="SMART" id="SM00852"/>
    </source>
</evidence>
<dbReference type="Pfam" id="PF03454">
    <property type="entry name" value="MoeA_C"/>
    <property type="match status" value="1"/>
</dbReference>
<sequence length="401" mass="41906">MAPPKPIPLEQAQERICALASPFPIEQVKSADAIGRYLAQDILARRTQPMADLSAMDGYAVMSEDLGGPWRVTGESAAGHPYAGTLSKGEAARISTGAIMPDGAGAVLLQENATRDGTALSLNGEGEPTPRHIRRAGFDFATGDVLLNQGTVIGPAQLALAISGGHGTLPMRRRPSLAVLDSGDELGADPANCGPHQIPASNGPAIAALAQPFVSQVHRIGPVRDTMEAMMEGLERASVADVIVTSGGASVGDHDLVRPALEKWGAEIDFWRVAMKPGKPLMVARRGEQVILGLPGNPVSSFVTAYLFLLPLLRTMAGASESLPYATPLPCVDPLPAGGTRTEFLRGHFVAGGVAVIDEQDSSALRALAAADVLIRRDIETPATKANDMVPCYRIQNGGIA</sequence>
<keyword evidence="6" id="KW-0500">Molybdenum</keyword>
<dbReference type="GO" id="GO:0006777">
    <property type="term" value="P:Mo-molybdopterin cofactor biosynthetic process"/>
    <property type="evidence" value="ECO:0007669"/>
    <property type="project" value="UniProtKB-UniRule"/>
</dbReference>
<dbReference type="EC" id="2.10.1.1" evidence="6"/>
<comment type="catalytic activity">
    <reaction evidence="5">
        <text>adenylyl-molybdopterin + molybdate = Mo-molybdopterin + AMP + H(+)</text>
        <dbReference type="Rhea" id="RHEA:35047"/>
        <dbReference type="ChEBI" id="CHEBI:15378"/>
        <dbReference type="ChEBI" id="CHEBI:36264"/>
        <dbReference type="ChEBI" id="CHEBI:62727"/>
        <dbReference type="ChEBI" id="CHEBI:71302"/>
        <dbReference type="ChEBI" id="CHEBI:456215"/>
        <dbReference type="EC" id="2.10.1.1"/>
    </reaction>
</comment>
<dbReference type="EMBL" id="WUBR01000002">
    <property type="protein sequence ID" value="MWV27930.1"/>
    <property type="molecule type" value="Genomic_DNA"/>
</dbReference>
<dbReference type="SUPFAM" id="SSF53218">
    <property type="entry name" value="Molybdenum cofactor biosynthesis proteins"/>
    <property type="match status" value="1"/>
</dbReference>
<keyword evidence="9" id="KW-1185">Reference proteome</keyword>
<dbReference type="AlphaFoldDB" id="A0A844XDM2"/>
<dbReference type="SMART" id="SM00852">
    <property type="entry name" value="MoCF_biosynth"/>
    <property type="match status" value="1"/>
</dbReference>
<dbReference type="Gene3D" id="3.40.980.10">
    <property type="entry name" value="MoaB/Mog-like domain"/>
    <property type="match status" value="1"/>
</dbReference>
<comment type="pathway">
    <text evidence="2 6">Cofactor biosynthesis; molybdopterin biosynthesis.</text>
</comment>
<name>A0A844XDM2_9SPHN</name>
<dbReference type="InterPro" id="IPR036688">
    <property type="entry name" value="MoeA_C_domain_IV_sf"/>
</dbReference>
<evidence type="ECO:0000256" key="6">
    <source>
        <dbReference type="RuleBase" id="RU365090"/>
    </source>
</evidence>
<keyword evidence="6 8" id="KW-0808">Transferase</keyword>
<keyword evidence="6" id="KW-0479">Metal-binding</keyword>
<organism evidence="8 9">
    <name type="scientific">Aurantiacibacter rhizosphaerae</name>
    <dbReference type="NCBI Taxonomy" id="2691582"/>
    <lineage>
        <taxon>Bacteria</taxon>
        <taxon>Pseudomonadati</taxon>
        <taxon>Pseudomonadota</taxon>
        <taxon>Alphaproteobacteria</taxon>
        <taxon>Sphingomonadales</taxon>
        <taxon>Erythrobacteraceae</taxon>
        <taxon>Aurantiacibacter</taxon>
    </lineage>
</organism>
<dbReference type="Pfam" id="PF03453">
    <property type="entry name" value="MoeA_N"/>
    <property type="match status" value="1"/>
</dbReference>
<dbReference type="SUPFAM" id="SSF63882">
    <property type="entry name" value="MoeA N-terminal region -like"/>
    <property type="match status" value="1"/>
</dbReference>
<comment type="function">
    <text evidence="1 6">Catalyzes the insertion of molybdate into adenylated molybdopterin with the concomitant release of AMP.</text>
</comment>
<dbReference type="InterPro" id="IPR001453">
    <property type="entry name" value="MoaB/Mog_dom"/>
</dbReference>
<dbReference type="GO" id="GO:0005829">
    <property type="term" value="C:cytosol"/>
    <property type="evidence" value="ECO:0007669"/>
    <property type="project" value="TreeGrafter"/>
</dbReference>
<keyword evidence="6" id="KW-0460">Magnesium</keyword>
<comment type="cofactor">
    <cofactor evidence="6">
        <name>Mg(2+)</name>
        <dbReference type="ChEBI" id="CHEBI:18420"/>
    </cofactor>
</comment>
<gene>
    <name evidence="8" type="ORF">GRF63_08420</name>
</gene>
<dbReference type="InterPro" id="IPR036425">
    <property type="entry name" value="MoaB/Mog-like_dom_sf"/>
</dbReference>
<evidence type="ECO:0000256" key="2">
    <source>
        <dbReference type="ARBA" id="ARBA00005046"/>
    </source>
</evidence>